<protein>
    <recommendedName>
        <fullName evidence="1">Rhodanese domain-containing protein</fullName>
    </recommendedName>
</protein>
<dbReference type="PANTHER" id="PTHR43031">
    <property type="entry name" value="FAD-DEPENDENT OXIDOREDUCTASE"/>
    <property type="match status" value="1"/>
</dbReference>
<dbReference type="InterPro" id="IPR050229">
    <property type="entry name" value="GlpE_sulfurtransferase"/>
</dbReference>
<dbReference type="RefSeq" id="WP_027885005.1">
    <property type="nucleotide sequence ID" value="NZ_BMWY01000004.1"/>
</dbReference>
<dbReference type="NCBIfam" id="NF045521">
    <property type="entry name" value="rhoda_near_glyco"/>
    <property type="match status" value="1"/>
</dbReference>
<dbReference type="InterPro" id="IPR001763">
    <property type="entry name" value="Rhodanese-like_dom"/>
</dbReference>
<accession>A0ABQ3BVP9</accession>
<dbReference type="EMBL" id="BMWY01000004">
    <property type="protein sequence ID" value="GGZ55612.1"/>
    <property type="molecule type" value="Genomic_DNA"/>
</dbReference>
<dbReference type="Pfam" id="PF00581">
    <property type="entry name" value="Rhodanese"/>
    <property type="match status" value="1"/>
</dbReference>
<sequence>MKLSRLFLLLSCLSCISQNSVEEVLDRYNSHSVPYISVEQLKAIQQKDSVILLDAREPEEFQVSHLKNATYVGYKDFSAEEIQQQFPDKNQPIVVYCSLGVRSEKIGEKLQQLGYKNIQNLYGGIFEWKNNNYPVFTSENKETNNKVHAYSRRWSKWLKNAEKVY</sequence>
<dbReference type="PANTHER" id="PTHR43031:SF1">
    <property type="entry name" value="PYRIDINE NUCLEOTIDE-DISULPHIDE OXIDOREDUCTASE"/>
    <property type="match status" value="1"/>
</dbReference>
<dbReference type="Proteomes" id="UP000615593">
    <property type="component" value="Unassembled WGS sequence"/>
</dbReference>
<evidence type="ECO:0000259" key="1">
    <source>
        <dbReference type="PROSITE" id="PS50206"/>
    </source>
</evidence>
<dbReference type="SUPFAM" id="SSF52821">
    <property type="entry name" value="Rhodanese/Cell cycle control phosphatase"/>
    <property type="match status" value="1"/>
</dbReference>
<dbReference type="GeneID" id="94369311"/>
<name>A0ABQ3BVP9_9FLAO</name>
<keyword evidence="3" id="KW-1185">Reference proteome</keyword>
<dbReference type="InterPro" id="IPR036873">
    <property type="entry name" value="Rhodanese-like_dom_sf"/>
</dbReference>
<evidence type="ECO:0000313" key="2">
    <source>
        <dbReference type="EMBL" id="GGZ55612.1"/>
    </source>
</evidence>
<proteinExistence type="predicted"/>
<comment type="caution">
    <text evidence="2">The sequence shown here is derived from an EMBL/GenBank/DDBJ whole genome shotgun (WGS) entry which is preliminary data.</text>
</comment>
<dbReference type="SMART" id="SM00450">
    <property type="entry name" value="RHOD"/>
    <property type="match status" value="1"/>
</dbReference>
<feature type="domain" description="Rhodanese" evidence="1">
    <location>
        <begin position="46"/>
        <end position="137"/>
    </location>
</feature>
<dbReference type="PROSITE" id="PS50206">
    <property type="entry name" value="RHODANESE_3"/>
    <property type="match status" value="1"/>
</dbReference>
<evidence type="ECO:0000313" key="3">
    <source>
        <dbReference type="Proteomes" id="UP000615593"/>
    </source>
</evidence>
<organism evidence="2 3">
    <name type="scientific">Mesonia mobilis</name>
    <dbReference type="NCBI Taxonomy" id="369791"/>
    <lineage>
        <taxon>Bacteria</taxon>
        <taxon>Pseudomonadati</taxon>
        <taxon>Bacteroidota</taxon>
        <taxon>Flavobacteriia</taxon>
        <taxon>Flavobacteriales</taxon>
        <taxon>Flavobacteriaceae</taxon>
        <taxon>Mesonia</taxon>
    </lineage>
</organism>
<gene>
    <name evidence="2" type="ORF">GCM10008088_16480</name>
</gene>
<dbReference type="Gene3D" id="3.40.250.10">
    <property type="entry name" value="Rhodanese-like domain"/>
    <property type="match status" value="1"/>
</dbReference>
<reference evidence="3" key="1">
    <citation type="journal article" date="2019" name="Int. J. Syst. Evol. Microbiol.">
        <title>The Global Catalogue of Microorganisms (GCM) 10K type strain sequencing project: providing services to taxonomists for standard genome sequencing and annotation.</title>
        <authorList>
            <consortium name="The Broad Institute Genomics Platform"/>
            <consortium name="The Broad Institute Genome Sequencing Center for Infectious Disease"/>
            <person name="Wu L."/>
            <person name="Ma J."/>
        </authorList>
    </citation>
    <scope>NUCLEOTIDE SEQUENCE [LARGE SCALE GENOMIC DNA]</scope>
    <source>
        <strain evidence="3">KCTC 12708</strain>
    </source>
</reference>
<dbReference type="CDD" id="cd00158">
    <property type="entry name" value="RHOD"/>
    <property type="match status" value="1"/>
</dbReference>